<feature type="transmembrane region" description="Helical" evidence="1">
    <location>
        <begin position="31"/>
        <end position="50"/>
    </location>
</feature>
<dbReference type="AlphaFoldDB" id="A0A255YJB0"/>
<feature type="transmembrane region" description="Helical" evidence="1">
    <location>
        <begin position="144"/>
        <end position="167"/>
    </location>
</feature>
<feature type="transmembrane region" description="Helical" evidence="1">
    <location>
        <begin position="366"/>
        <end position="388"/>
    </location>
</feature>
<feature type="transmembrane region" description="Helical" evidence="1">
    <location>
        <begin position="394"/>
        <end position="413"/>
    </location>
</feature>
<dbReference type="Proteomes" id="UP000216991">
    <property type="component" value="Unassembled WGS sequence"/>
</dbReference>
<feature type="transmembrane region" description="Helical" evidence="1">
    <location>
        <begin position="62"/>
        <end position="83"/>
    </location>
</feature>
<evidence type="ECO:0000256" key="1">
    <source>
        <dbReference type="SAM" id="Phobius"/>
    </source>
</evidence>
<proteinExistence type="predicted"/>
<evidence type="ECO:0000313" key="3">
    <source>
        <dbReference type="Proteomes" id="UP000216991"/>
    </source>
</evidence>
<feature type="transmembrane region" description="Helical" evidence="1">
    <location>
        <begin position="459"/>
        <end position="478"/>
    </location>
</feature>
<evidence type="ECO:0000313" key="2">
    <source>
        <dbReference type="EMBL" id="OYQ29278.1"/>
    </source>
</evidence>
<feature type="transmembrane region" description="Helical" evidence="1">
    <location>
        <begin position="434"/>
        <end position="453"/>
    </location>
</feature>
<dbReference type="EMBL" id="NOXT01000106">
    <property type="protein sequence ID" value="OYQ29278.1"/>
    <property type="molecule type" value="Genomic_DNA"/>
</dbReference>
<organism evidence="2 3">
    <name type="scientific">Sandarakinorhabdus cyanobacteriorum</name>
    <dbReference type="NCBI Taxonomy" id="1981098"/>
    <lineage>
        <taxon>Bacteria</taxon>
        <taxon>Pseudomonadati</taxon>
        <taxon>Pseudomonadota</taxon>
        <taxon>Alphaproteobacteria</taxon>
        <taxon>Sphingomonadales</taxon>
        <taxon>Sphingosinicellaceae</taxon>
        <taxon>Sandarakinorhabdus</taxon>
    </lineage>
</organism>
<keyword evidence="1" id="KW-0472">Membrane</keyword>
<feature type="transmembrane region" description="Helical" evidence="1">
    <location>
        <begin position="118"/>
        <end position="138"/>
    </location>
</feature>
<keyword evidence="1" id="KW-0812">Transmembrane</keyword>
<keyword evidence="1" id="KW-1133">Transmembrane helix</keyword>
<feature type="transmembrane region" description="Helical" evidence="1">
    <location>
        <begin position="327"/>
        <end position="346"/>
    </location>
</feature>
<reference evidence="2 3" key="1">
    <citation type="submission" date="2017-07" db="EMBL/GenBank/DDBJ databases">
        <title>Sandarakinorhabdus cyanobacteriorum sp. nov., a novel bacterium isolated from cyanobacterial aggregates in a eutrophic lake.</title>
        <authorList>
            <person name="Cai H."/>
        </authorList>
    </citation>
    <scope>NUCLEOTIDE SEQUENCE [LARGE SCALE GENOMIC DNA]</scope>
    <source>
        <strain evidence="2 3">TH057</strain>
    </source>
</reference>
<name>A0A255YJB0_9SPHN</name>
<evidence type="ECO:0008006" key="4">
    <source>
        <dbReference type="Google" id="ProtNLM"/>
    </source>
</evidence>
<feature type="transmembrane region" description="Helical" evidence="1">
    <location>
        <begin position="227"/>
        <end position="246"/>
    </location>
</feature>
<keyword evidence="3" id="KW-1185">Reference proteome</keyword>
<comment type="caution">
    <text evidence="2">The sequence shown here is derived from an EMBL/GenBank/DDBJ whole genome shotgun (WGS) entry which is preliminary data.</text>
</comment>
<gene>
    <name evidence="2" type="ORF">CHU93_08040</name>
</gene>
<sequence>MAALAPASLPWLVLHDVRVRARGQQGTLTKAVLVLVLAILPLVVGTMLAWRWRGTAMLPVENLGQVAAAMAAMALVMLSSAYAHVLRMGRDRGELELLLSAPIPAARAIIMRTASINAMVALPFLLLTTPFFVASALFGHWPWLAGPLVVVAVALAATATALMIAAGLDRLMGPARARLAAQLTGVLLGASMFVLGQTPNFAPQWFAAHMGALYRPPTFPFDVPARALFGDPAALMAMLALAVLAARAAAELAASRLEAAPAPVVVSRQGQSARFGGSPLVVLFGKEWRLLRRDPELVAQIGQQLVFMVPIVALIFSGGTITPGRLAAAGVFVGGALASSLAWLVIAAEDAPDLIASAPVPAGQVLIAKLGAALVPPLLLVLAVAALVVVRQPLAAALMLPMALVSGLSTAALQYWTRQPMKRSAFRQRYRSSLMMALGEFIVLGSLAAATQLLLAGSLWVLAAFAVPGVLLAGVWWFRVRPDG</sequence>
<protein>
    <recommendedName>
        <fullName evidence="4">Permease</fullName>
    </recommendedName>
</protein>
<feature type="transmembrane region" description="Helical" evidence="1">
    <location>
        <begin position="297"/>
        <end position="321"/>
    </location>
</feature>
<accession>A0A255YJB0</accession>